<evidence type="ECO:0000313" key="2">
    <source>
        <dbReference type="EMBL" id="RHK37101.1"/>
    </source>
</evidence>
<dbReference type="RefSeq" id="WP_118314884.1">
    <property type="nucleotide sequence ID" value="NZ_DBFOXH010000042.1"/>
</dbReference>
<keyword evidence="1" id="KW-0175">Coiled coil</keyword>
<gene>
    <name evidence="2" type="ORF">DW068_11720</name>
</gene>
<protein>
    <submittedName>
        <fullName evidence="2">Uncharacterized protein</fullName>
    </submittedName>
</protein>
<dbReference type="Proteomes" id="UP000283497">
    <property type="component" value="Unassembled WGS sequence"/>
</dbReference>
<comment type="caution">
    <text evidence="2">The sequence shown here is derived from an EMBL/GenBank/DDBJ whole genome shotgun (WGS) entry which is preliminary data.</text>
</comment>
<accession>A0A415G5F6</accession>
<organism evidence="2 3">
    <name type="scientific">Anaerobutyricum hallii</name>
    <dbReference type="NCBI Taxonomy" id="39488"/>
    <lineage>
        <taxon>Bacteria</taxon>
        <taxon>Bacillati</taxon>
        <taxon>Bacillota</taxon>
        <taxon>Clostridia</taxon>
        <taxon>Lachnospirales</taxon>
        <taxon>Lachnospiraceae</taxon>
        <taxon>Anaerobutyricum</taxon>
    </lineage>
</organism>
<reference evidence="2 3" key="1">
    <citation type="submission" date="2018-08" db="EMBL/GenBank/DDBJ databases">
        <title>A genome reference for cultivated species of the human gut microbiota.</title>
        <authorList>
            <person name="Zou Y."/>
            <person name="Xue W."/>
            <person name="Luo G."/>
        </authorList>
    </citation>
    <scope>NUCLEOTIDE SEQUENCE [LARGE SCALE GENOMIC DNA]</scope>
    <source>
        <strain evidence="2 3">AF45-14BH</strain>
    </source>
</reference>
<evidence type="ECO:0000256" key="1">
    <source>
        <dbReference type="SAM" id="Coils"/>
    </source>
</evidence>
<dbReference type="AlphaFoldDB" id="A0A415G5F6"/>
<name>A0A415G5F6_9FIRM</name>
<dbReference type="EMBL" id="QRNJ01000047">
    <property type="protein sequence ID" value="RHK37101.1"/>
    <property type="molecule type" value="Genomic_DNA"/>
</dbReference>
<feature type="coiled-coil region" evidence="1">
    <location>
        <begin position="385"/>
        <end position="412"/>
    </location>
</feature>
<evidence type="ECO:0000313" key="3">
    <source>
        <dbReference type="Proteomes" id="UP000283497"/>
    </source>
</evidence>
<sequence length="424" mass="46684">MISNYLKKIKEAIYGEEVRSSIHDAIEQCYKDATGHPDSVAAVVLGLSKEIVERKTDVDTERKRIDNLIAAGTAQTQEIGKTILSTSINGTSVAMSYLAADVVYDKMFNNVLSKDDDFITIPYPQQGYVAKLLKPGLYHMKFVARVSRTGGLPEVPMRIVLQSAASLDGNYEAIKTEYLVFPATSSTSLQRNVEFTFAINQLTYIKLLVTNVVDGSGSFNFSAADCQITVIDWAGKLCGSMQEVVDARIGEDGTKYSNLGEAIRNQAQGIPGNLFPRMNYNHTIYGITTILKGREFSITGTATENGLIEIANELITTVGMENGKTYFVYGFPSGTIVTFLSETGTCEETQITDANNKLTVPDGARTIVLNVVVKYKDVLNYTGTIKICNRESKTYQEQINELSTKIDAMQEIITKIVTAPQRRQ</sequence>
<proteinExistence type="predicted"/>